<dbReference type="CDD" id="cd03801">
    <property type="entry name" value="GT4_PimA-like"/>
    <property type="match status" value="1"/>
</dbReference>
<dbReference type="Gene3D" id="3.40.50.2000">
    <property type="entry name" value="Glycogen Phosphorylase B"/>
    <property type="match status" value="2"/>
</dbReference>
<evidence type="ECO:0000313" key="3">
    <source>
        <dbReference type="EMBL" id="OGZ31771.1"/>
    </source>
</evidence>
<dbReference type="InterPro" id="IPR001296">
    <property type="entry name" value="Glyco_trans_1"/>
</dbReference>
<evidence type="ECO:0000259" key="2">
    <source>
        <dbReference type="Pfam" id="PF13439"/>
    </source>
</evidence>
<organism evidence="3 4">
    <name type="scientific">Candidatus Niyogibacteria bacterium RIFCSPLOWO2_12_FULL_41_13</name>
    <dbReference type="NCBI Taxonomy" id="1801726"/>
    <lineage>
        <taxon>Bacteria</taxon>
        <taxon>Candidatus Niyogiibacteriota</taxon>
    </lineage>
</organism>
<proteinExistence type="predicted"/>
<evidence type="ECO:0000259" key="1">
    <source>
        <dbReference type="Pfam" id="PF00534"/>
    </source>
</evidence>
<dbReference type="SUPFAM" id="SSF53756">
    <property type="entry name" value="UDP-Glycosyltransferase/glycogen phosphorylase"/>
    <property type="match status" value="1"/>
</dbReference>
<evidence type="ECO:0008006" key="5">
    <source>
        <dbReference type="Google" id="ProtNLM"/>
    </source>
</evidence>
<dbReference type="Pfam" id="PF13439">
    <property type="entry name" value="Glyco_transf_4"/>
    <property type="match status" value="1"/>
</dbReference>
<feature type="domain" description="Glycosyl transferase family 1" evidence="1">
    <location>
        <begin position="190"/>
        <end position="343"/>
    </location>
</feature>
<evidence type="ECO:0000313" key="4">
    <source>
        <dbReference type="Proteomes" id="UP000176787"/>
    </source>
</evidence>
<feature type="domain" description="Glycosyltransferase subfamily 4-like N-terminal" evidence="2">
    <location>
        <begin position="35"/>
        <end position="164"/>
    </location>
</feature>
<accession>A0A1G2F2I2</accession>
<dbReference type="Proteomes" id="UP000176787">
    <property type="component" value="Unassembled WGS sequence"/>
</dbReference>
<name>A0A1G2F2I2_9BACT</name>
<gene>
    <name evidence="3" type="ORF">A3H02_01765</name>
</gene>
<dbReference type="Pfam" id="PF00534">
    <property type="entry name" value="Glycos_transf_1"/>
    <property type="match status" value="1"/>
</dbReference>
<dbReference type="GO" id="GO:0016757">
    <property type="term" value="F:glycosyltransferase activity"/>
    <property type="evidence" value="ECO:0007669"/>
    <property type="project" value="InterPro"/>
</dbReference>
<dbReference type="STRING" id="1801726.A3H02_01765"/>
<comment type="caution">
    <text evidence="3">The sequence shown here is derived from an EMBL/GenBank/DDBJ whole genome shotgun (WGS) entry which is preliminary data.</text>
</comment>
<dbReference type="PANTHER" id="PTHR45947:SF3">
    <property type="entry name" value="SULFOQUINOVOSYL TRANSFERASE SQD2"/>
    <property type="match status" value="1"/>
</dbReference>
<reference evidence="3 4" key="1">
    <citation type="journal article" date="2016" name="Nat. Commun.">
        <title>Thousands of microbial genomes shed light on interconnected biogeochemical processes in an aquifer system.</title>
        <authorList>
            <person name="Anantharaman K."/>
            <person name="Brown C.T."/>
            <person name="Hug L.A."/>
            <person name="Sharon I."/>
            <person name="Castelle C.J."/>
            <person name="Probst A.J."/>
            <person name="Thomas B.C."/>
            <person name="Singh A."/>
            <person name="Wilkins M.J."/>
            <person name="Karaoz U."/>
            <person name="Brodie E.L."/>
            <person name="Williams K.H."/>
            <person name="Hubbard S.S."/>
            <person name="Banfield J.F."/>
        </authorList>
    </citation>
    <scope>NUCLEOTIDE SEQUENCE [LARGE SCALE GENOMIC DNA]</scope>
</reference>
<protein>
    <recommendedName>
        <fullName evidence="5">Glycosyl transferase family 1 domain-containing protein</fullName>
    </recommendedName>
</protein>
<dbReference type="PANTHER" id="PTHR45947">
    <property type="entry name" value="SULFOQUINOVOSYL TRANSFERASE SQD2"/>
    <property type="match status" value="1"/>
</dbReference>
<dbReference type="InterPro" id="IPR028098">
    <property type="entry name" value="Glyco_trans_4-like_N"/>
</dbReference>
<sequence>MKILMLSSDPLVLDKDSFVRKRIEKYGELVEKLIVIVIANRLPALPAGADKILIIPVFGGFLRFFRALSLAQKILKTEKVDLIACQDIEHCLIAFLLGKPFEAQIHTDIGSPYFWKHSFKNKLRYFFAKFLLKKASCVRVVSERIQKFLIEEWKISSSKIALIPILPTIRYPRAISFARMSFSRKDFGFKKTILMVSRLAKEKNIALAIKAFAEVSKTNPDAGLVIIGDGPERKNLELQAASHKLKAKIRFEGYQKNLVPYYLSAHAFLLTSWYEGFGMSLIEAIYFGLPIAMSDVGIAGEIIKNNESALMVQPGDLGGFVNALDRILNEEELRKKIVDNARKNLGEFLGKHQDYYQEIIVNWQKCGE</sequence>
<dbReference type="AlphaFoldDB" id="A0A1G2F2I2"/>
<dbReference type="EMBL" id="MHMS01000022">
    <property type="protein sequence ID" value="OGZ31771.1"/>
    <property type="molecule type" value="Genomic_DNA"/>
</dbReference>
<dbReference type="InterPro" id="IPR050194">
    <property type="entry name" value="Glycosyltransferase_grp1"/>
</dbReference>